<dbReference type="Gene3D" id="3.40.720.10">
    <property type="entry name" value="Alkaline Phosphatase, subunit A"/>
    <property type="match status" value="2"/>
</dbReference>
<dbReference type="EMBL" id="BAABDE010000020">
    <property type="protein sequence ID" value="GAA3806552.1"/>
    <property type="molecule type" value="Genomic_DNA"/>
</dbReference>
<keyword evidence="4" id="KW-1185">Reference proteome</keyword>
<reference evidence="4" key="1">
    <citation type="journal article" date="2019" name="Int. J. Syst. Evol. Microbiol.">
        <title>The Global Catalogue of Microorganisms (GCM) 10K type strain sequencing project: providing services to taxonomists for standard genome sequencing and annotation.</title>
        <authorList>
            <consortium name="The Broad Institute Genomics Platform"/>
            <consortium name="The Broad Institute Genome Sequencing Center for Infectious Disease"/>
            <person name="Wu L."/>
            <person name="Ma J."/>
        </authorList>
    </citation>
    <scope>NUCLEOTIDE SEQUENCE [LARGE SCALE GENOMIC DNA]</scope>
    <source>
        <strain evidence="4">JCM 17138</strain>
    </source>
</reference>
<name>A0ABP7HYA9_9ACTN</name>
<evidence type="ECO:0000313" key="3">
    <source>
        <dbReference type="EMBL" id="GAA3806552.1"/>
    </source>
</evidence>
<organism evidence="3 4">
    <name type="scientific">Streptomyces coacervatus</name>
    <dbReference type="NCBI Taxonomy" id="647381"/>
    <lineage>
        <taxon>Bacteria</taxon>
        <taxon>Bacillati</taxon>
        <taxon>Actinomycetota</taxon>
        <taxon>Actinomycetes</taxon>
        <taxon>Kitasatosporales</taxon>
        <taxon>Streptomycetaceae</taxon>
        <taxon>Streptomyces</taxon>
    </lineage>
</organism>
<dbReference type="PANTHER" id="PTHR31956">
    <property type="entry name" value="NON-SPECIFIC PHOSPHOLIPASE C4-RELATED"/>
    <property type="match status" value="1"/>
</dbReference>
<gene>
    <name evidence="3" type="ORF">GCM10022403_045760</name>
</gene>
<proteinExistence type="predicted"/>
<dbReference type="InterPro" id="IPR007312">
    <property type="entry name" value="Phosphoesterase"/>
</dbReference>
<dbReference type="InterPro" id="IPR017850">
    <property type="entry name" value="Alkaline_phosphatase_core_sf"/>
</dbReference>
<protein>
    <submittedName>
        <fullName evidence="3">Alkaline phosphatase family protein</fullName>
    </submittedName>
</protein>
<evidence type="ECO:0000256" key="1">
    <source>
        <dbReference type="ARBA" id="ARBA00022801"/>
    </source>
</evidence>
<evidence type="ECO:0000256" key="2">
    <source>
        <dbReference type="ARBA" id="ARBA00023026"/>
    </source>
</evidence>
<evidence type="ECO:0000313" key="4">
    <source>
        <dbReference type="Proteomes" id="UP001501009"/>
    </source>
</evidence>
<sequence>MPDDAGQLDAIEHMVVLMLENRSFDHMLGWLYADEGNVSPSMQPYEGLTGAESNPDGHGGKVTVFRIDGTAPHAYFMPGANPGEGYAPTNKQLFGTSTPATPTPTATNDGFVTDYADTLVLRAAQHRPVYPGTTAADIMGCFDPQALPVLSGLARGFAVADHWFCSVPTETLPNRAFACAATSLGHMDDATHTFATPSIFGRLSEHGIDWAVYGYDKQPLTRGNFPDTAHAPASHFGLFTDFRAAAAGGTLPAFTFLEPSWRSTGNSQHPNYDVALGEQLIHDVYRALRDGPAWAGTLLIITYDEHGGCYDHVPPPNGALPPDSSAGQFGFDFTRFGVRVPTVLVSPLIEPGTVFRVPDGSTPLDHTSVLKTVEQRWNLPSLTARDAAAPGLAAVLTRTQARTDDPLTGVTVPVSTGTNPARHEISHLEQVHAALVARNLIPRT</sequence>
<accession>A0ABP7HYA9</accession>
<dbReference type="Proteomes" id="UP001501009">
    <property type="component" value="Unassembled WGS sequence"/>
</dbReference>
<keyword evidence="1" id="KW-0378">Hydrolase</keyword>
<keyword evidence="2" id="KW-0843">Virulence</keyword>
<dbReference type="Pfam" id="PF04185">
    <property type="entry name" value="Phosphoesterase"/>
    <property type="match status" value="1"/>
</dbReference>
<dbReference type="RefSeq" id="WP_275776135.1">
    <property type="nucleotide sequence ID" value="NZ_BAABDE010000020.1"/>
</dbReference>
<dbReference type="PANTHER" id="PTHR31956:SF1">
    <property type="entry name" value="NON-SPECIFIC PHOSPHOLIPASE C1"/>
    <property type="match status" value="1"/>
</dbReference>
<comment type="caution">
    <text evidence="3">The sequence shown here is derived from an EMBL/GenBank/DDBJ whole genome shotgun (WGS) entry which is preliminary data.</text>
</comment>